<organism evidence="3 4">
    <name type="scientific">Actinoplanes lobatus</name>
    <dbReference type="NCBI Taxonomy" id="113568"/>
    <lineage>
        <taxon>Bacteria</taxon>
        <taxon>Bacillati</taxon>
        <taxon>Actinomycetota</taxon>
        <taxon>Actinomycetes</taxon>
        <taxon>Micromonosporales</taxon>
        <taxon>Micromonosporaceae</taxon>
        <taxon>Actinoplanes</taxon>
    </lineage>
</organism>
<accession>A0A7W7HJ90</accession>
<feature type="transmembrane region" description="Helical" evidence="1">
    <location>
        <begin position="70"/>
        <end position="92"/>
    </location>
</feature>
<reference evidence="2 5" key="2">
    <citation type="submission" date="2021-01" db="EMBL/GenBank/DDBJ databases">
        <title>Whole genome shotgun sequence of Actinoplanes lobatus NBRC 12513.</title>
        <authorList>
            <person name="Komaki H."/>
            <person name="Tamura T."/>
        </authorList>
    </citation>
    <scope>NUCLEOTIDE SEQUENCE [LARGE SCALE GENOMIC DNA]</scope>
    <source>
        <strain evidence="2 5">NBRC 12513</strain>
    </source>
</reference>
<keyword evidence="1" id="KW-1133">Transmembrane helix</keyword>
<feature type="transmembrane region" description="Helical" evidence="1">
    <location>
        <begin position="146"/>
        <end position="168"/>
    </location>
</feature>
<proteinExistence type="predicted"/>
<evidence type="ECO:0000313" key="4">
    <source>
        <dbReference type="Proteomes" id="UP000590511"/>
    </source>
</evidence>
<dbReference type="AlphaFoldDB" id="A0A7W7HJ90"/>
<protein>
    <submittedName>
        <fullName evidence="2">ABC transporter</fullName>
    </submittedName>
    <submittedName>
        <fullName evidence="3">ABC-2 type transport system permease protein</fullName>
    </submittedName>
</protein>
<evidence type="ECO:0000313" key="5">
    <source>
        <dbReference type="Proteomes" id="UP000631312"/>
    </source>
</evidence>
<dbReference type="RefSeq" id="WP_188123562.1">
    <property type="nucleotide sequence ID" value="NZ_BOMP01000180.1"/>
</dbReference>
<comment type="caution">
    <text evidence="3">The sequence shown here is derived from an EMBL/GenBank/DDBJ whole genome shotgun (WGS) entry which is preliminary data.</text>
</comment>
<dbReference type="EMBL" id="BOMP01000180">
    <property type="protein sequence ID" value="GIE45951.1"/>
    <property type="molecule type" value="Genomic_DNA"/>
</dbReference>
<keyword evidence="1" id="KW-0812">Transmembrane</keyword>
<feature type="transmembrane region" description="Helical" evidence="1">
    <location>
        <begin position="38"/>
        <end position="58"/>
    </location>
</feature>
<dbReference type="Proteomes" id="UP000590511">
    <property type="component" value="Unassembled WGS sequence"/>
</dbReference>
<evidence type="ECO:0000313" key="3">
    <source>
        <dbReference type="EMBL" id="MBB4751544.1"/>
    </source>
</evidence>
<feature type="transmembrane region" description="Helical" evidence="1">
    <location>
        <begin position="221"/>
        <end position="242"/>
    </location>
</feature>
<feature type="transmembrane region" description="Helical" evidence="1">
    <location>
        <begin position="175"/>
        <end position="195"/>
    </location>
</feature>
<sequence>MTARSRATTGSRDHRRVFGAGRSVAHAEWTKLRTTPGLIRLLVTAAAVTAAIGVLAILNSGCPRTDCGVAMAFTGVRAGQAVVAIAGVLIIGDEYRTGMIRVTLAATPRRVHVLIGKIVVLAAAVTPAAVAGVTGALLPVHDHPGVLRAAVGAVLYLVLIALLSLGVATMLRGPAAAIGTVLGLLYVLPVVAAAMPDERWERRLQRISPDAALAVADTGDLARLAVLVWWVTAVLAVAALLLRRRDA</sequence>
<feature type="transmembrane region" description="Helical" evidence="1">
    <location>
        <begin position="113"/>
        <end position="140"/>
    </location>
</feature>
<name>A0A7W7HJ90_9ACTN</name>
<dbReference type="Proteomes" id="UP000631312">
    <property type="component" value="Unassembled WGS sequence"/>
</dbReference>
<reference evidence="3 4" key="1">
    <citation type="submission" date="2020-08" db="EMBL/GenBank/DDBJ databases">
        <title>Sequencing the genomes of 1000 actinobacteria strains.</title>
        <authorList>
            <person name="Klenk H.-P."/>
        </authorList>
    </citation>
    <scope>NUCLEOTIDE SEQUENCE [LARGE SCALE GENOMIC DNA]</scope>
    <source>
        <strain evidence="3 4">DSM 43150</strain>
    </source>
</reference>
<keyword evidence="5" id="KW-1185">Reference proteome</keyword>
<dbReference type="EMBL" id="JACHNC010000001">
    <property type="protein sequence ID" value="MBB4751544.1"/>
    <property type="molecule type" value="Genomic_DNA"/>
</dbReference>
<evidence type="ECO:0000256" key="1">
    <source>
        <dbReference type="SAM" id="Phobius"/>
    </source>
</evidence>
<keyword evidence="1" id="KW-0472">Membrane</keyword>
<evidence type="ECO:0000313" key="2">
    <source>
        <dbReference type="EMBL" id="GIE45951.1"/>
    </source>
</evidence>
<gene>
    <name evidence="2" type="ORF">Alo02nite_88490</name>
    <name evidence="3" type="ORF">BJ964_005705</name>
</gene>